<evidence type="ECO:0000256" key="4">
    <source>
        <dbReference type="ARBA" id="ARBA00023242"/>
    </source>
</evidence>
<dbReference type="RefSeq" id="XP_070915771.1">
    <property type="nucleotide sequence ID" value="XM_071059670.1"/>
</dbReference>
<dbReference type="GeneID" id="98174993"/>
<evidence type="ECO:0000256" key="5">
    <source>
        <dbReference type="SAM" id="MobiDB-lite"/>
    </source>
</evidence>
<evidence type="ECO:0000313" key="7">
    <source>
        <dbReference type="Proteomes" id="UP001628179"/>
    </source>
</evidence>
<protein>
    <submittedName>
        <fullName evidence="6">RNA polymerase III RPC4-domain-containing protein</fullName>
    </submittedName>
</protein>
<accession>A0ABQ0G901</accession>
<dbReference type="Proteomes" id="UP001628179">
    <property type="component" value="Unassembled WGS sequence"/>
</dbReference>
<keyword evidence="2" id="KW-0240">DNA-directed RNA polymerase</keyword>
<gene>
    <name evidence="6" type="ORF">MFIFM68171_04250</name>
</gene>
<evidence type="ECO:0000256" key="3">
    <source>
        <dbReference type="ARBA" id="ARBA00023163"/>
    </source>
</evidence>
<feature type="compositionally biased region" description="Low complexity" evidence="5">
    <location>
        <begin position="39"/>
        <end position="101"/>
    </location>
</feature>
<feature type="compositionally biased region" description="Low complexity" evidence="5">
    <location>
        <begin position="19"/>
        <end position="30"/>
    </location>
</feature>
<proteinExistence type="predicted"/>
<keyword evidence="3" id="KW-0804">Transcription</keyword>
<dbReference type="InterPro" id="IPR007811">
    <property type="entry name" value="RPC4"/>
</dbReference>
<name>A0ABQ0G901_9PEZI</name>
<dbReference type="PANTHER" id="PTHR13408">
    <property type="entry name" value="DNA-DIRECTED RNA POLYMERASE III"/>
    <property type="match status" value="1"/>
</dbReference>
<feature type="compositionally biased region" description="Basic and acidic residues" evidence="5">
    <location>
        <begin position="280"/>
        <end position="289"/>
    </location>
</feature>
<feature type="compositionally biased region" description="Basic and acidic residues" evidence="5">
    <location>
        <begin position="109"/>
        <end position="136"/>
    </location>
</feature>
<organism evidence="6 7">
    <name type="scientific">Madurella fahalii</name>
    <dbReference type="NCBI Taxonomy" id="1157608"/>
    <lineage>
        <taxon>Eukaryota</taxon>
        <taxon>Fungi</taxon>
        <taxon>Dikarya</taxon>
        <taxon>Ascomycota</taxon>
        <taxon>Pezizomycotina</taxon>
        <taxon>Sordariomycetes</taxon>
        <taxon>Sordariomycetidae</taxon>
        <taxon>Sordariales</taxon>
        <taxon>Sordariales incertae sedis</taxon>
        <taxon>Madurella</taxon>
    </lineage>
</organism>
<dbReference type="Pfam" id="PF05132">
    <property type="entry name" value="RNA_pol_Rpc4"/>
    <property type="match status" value="1"/>
</dbReference>
<comment type="caution">
    <text evidence="6">The sequence shown here is derived from an EMBL/GenBank/DDBJ whole genome shotgun (WGS) entry which is preliminary data.</text>
</comment>
<sequence>MPPKPTARGRGRGRGRGGTARAAAVAAAAASHTDDAVQPSESSAPTETATAANPPAPATATTAPSDSRPAAAAPAVAPSQTTATSSSTPASASASRGPSSSKFKPKAVRRSEAERARLAEEQARIQAGRDAEEARRLAHLNRVRGRGRGRGRGGFLRDNFRSSAAAGPLSAGTSLGEGGPSGASGYAFASGSRSGSGSGFVKGDGEGDGGKGVYGASGIIDRDRINADMLYNYVEPEEEDDSRATIVSTKRKKAMLPMGIRRVEHKEEEVTITTAAEIEAQEKAGAADEHESEEEGLFVDGPSGENVSEPPRDEAVWEHAVPQPRSHVGIKTEDSEGQGMDLDEISEGMKAPESPEQKKKVLAQPGGEPKPKKSAAPKDPEAEIIAQDLQRMLNMFTLQGSDGGASPLEGHMFLFQFPRILPPLKVARRDDDAAKTLIKPEAGNDDLVMSDRPADGTHNAAHIDLTQDADGVKKEADGGAEEEEDGLEVGGYIGNLVVRKSGRVELSWGGLPLEAGPGVQANFLQTAVLIEDAETKPTDVSRYAGAAYGMGKIQGSFALAPIWSEEEDWVVDPKDLEIPQE</sequence>
<evidence type="ECO:0000256" key="2">
    <source>
        <dbReference type="ARBA" id="ARBA00022478"/>
    </source>
</evidence>
<comment type="subcellular location">
    <subcellularLocation>
        <location evidence="1">Nucleus</location>
    </subcellularLocation>
</comment>
<feature type="region of interest" description="Disordered" evidence="5">
    <location>
        <begin position="1"/>
        <end position="218"/>
    </location>
</feature>
<keyword evidence="4" id="KW-0539">Nucleus</keyword>
<feature type="compositionally biased region" description="Low complexity" evidence="5">
    <location>
        <begin position="183"/>
        <end position="193"/>
    </location>
</feature>
<dbReference type="PANTHER" id="PTHR13408:SF0">
    <property type="entry name" value="DNA-DIRECTED RNA POLYMERASE III SUBUNIT RPC4"/>
    <property type="match status" value="1"/>
</dbReference>
<dbReference type="EMBL" id="BAAFSV010000002">
    <property type="protein sequence ID" value="GAB1314040.1"/>
    <property type="molecule type" value="Genomic_DNA"/>
</dbReference>
<reference evidence="6 7" key="1">
    <citation type="submission" date="2024-09" db="EMBL/GenBank/DDBJ databases">
        <title>Itraconazole resistance in Madurella fahalii resulting from another homologue of gene encoding cytochrome P450 14-alpha sterol demethylase (CYP51).</title>
        <authorList>
            <person name="Yoshioka I."/>
            <person name="Fahal A.H."/>
            <person name="Kaneko S."/>
            <person name="Yaguchi T."/>
        </authorList>
    </citation>
    <scope>NUCLEOTIDE SEQUENCE [LARGE SCALE GENOMIC DNA]</scope>
    <source>
        <strain evidence="6 7">IFM 68171</strain>
    </source>
</reference>
<feature type="region of interest" description="Disordered" evidence="5">
    <location>
        <begin position="237"/>
        <end position="379"/>
    </location>
</feature>
<evidence type="ECO:0000313" key="6">
    <source>
        <dbReference type="EMBL" id="GAB1314040.1"/>
    </source>
</evidence>
<keyword evidence="7" id="KW-1185">Reference proteome</keyword>
<feature type="compositionally biased region" description="Basic residues" evidence="5">
    <location>
        <begin position="137"/>
        <end position="151"/>
    </location>
</feature>
<evidence type="ECO:0000256" key="1">
    <source>
        <dbReference type="ARBA" id="ARBA00004123"/>
    </source>
</evidence>